<keyword evidence="6 9" id="KW-0812">Transmembrane</keyword>
<dbReference type="Pfam" id="PF07963">
    <property type="entry name" value="N_methyl"/>
    <property type="match status" value="1"/>
</dbReference>
<evidence type="ECO:0000256" key="7">
    <source>
        <dbReference type="ARBA" id="ARBA00022989"/>
    </source>
</evidence>
<evidence type="ECO:0000256" key="1">
    <source>
        <dbReference type="ARBA" id="ARBA00004377"/>
    </source>
</evidence>
<dbReference type="PANTHER" id="PTHR38779:SF2">
    <property type="entry name" value="TYPE II SECRETION SYSTEM PROTEIN I-RELATED"/>
    <property type="match status" value="1"/>
</dbReference>
<comment type="similarity">
    <text evidence="2 9">Belongs to the GSP I family.</text>
</comment>
<dbReference type="PANTHER" id="PTHR38779">
    <property type="entry name" value="TYPE II SECRETION SYSTEM PROTEIN I-RELATED"/>
    <property type="match status" value="1"/>
</dbReference>
<protein>
    <recommendedName>
        <fullName evidence="9">Type II secretion system protein I</fullName>
        <shortName evidence="9">T2SS minor pseudopilin I</shortName>
    </recommendedName>
</protein>
<sequence length="178" mass="18197">MGEASSCPPLQGEVSRRSRDGGGSPPAIRSLSDGYTPPSGLRPATSPCRGGKESGFTLIEIMVALAVFSLAAMALVRLESATIRGASILDETVVAQMVARNIAISAVTDPQAPALGRTTGAEVNGGRSWKWTRIVSGTGDVRVVRIDVAVTNAGGSVIGRMTMVRPPMAAPPVGVAVS</sequence>
<gene>
    <name evidence="13" type="primary">gspI</name>
    <name evidence="12" type="ORF">HKX05_17270</name>
    <name evidence="13" type="ORF">HLV41_05805</name>
</gene>
<evidence type="ECO:0000313" key="15">
    <source>
        <dbReference type="Proteomes" id="UP000557656"/>
    </source>
</evidence>
<keyword evidence="4 9" id="KW-0488">Methylation</keyword>
<comment type="function">
    <text evidence="9">Component of the type II secretion system required for the energy-dependent secretion of extracellular factors such as proteases and toxins from the periplasm.</text>
</comment>
<dbReference type="Pfam" id="PF02501">
    <property type="entry name" value="T2SSI"/>
    <property type="match status" value="1"/>
</dbReference>
<comment type="PTM">
    <text evidence="9">Cleaved by prepilin peptidase.</text>
</comment>
<evidence type="ECO:0000256" key="9">
    <source>
        <dbReference type="RuleBase" id="RU368030"/>
    </source>
</evidence>
<comment type="subcellular location">
    <subcellularLocation>
        <location evidence="1 9">Cell inner membrane</location>
        <topology evidence="1 9">Single-pass membrane protein</topology>
    </subcellularLocation>
</comment>
<dbReference type="PROSITE" id="PS00409">
    <property type="entry name" value="PROKAR_NTER_METHYL"/>
    <property type="match status" value="1"/>
</dbReference>
<dbReference type="GO" id="GO:0015627">
    <property type="term" value="C:type II protein secretion system complex"/>
    <property type="evidence" value="ECO:0007669"/>
    <property type="project" value="UniProtKB-UniRule"/>
</dbReference>
<comment type="subunit">
    <text evidence="9">Type II secretion is composed of four main components: the outer membrane complex, the inner membrane complex, the cytoplasmic secretion ATPase and the periplasm-spanning pseudopilus.</text>
</comment>
<dbReference type="Proteomes" id="UP000531581">
    <property type="component" value="Unassembled WGS sequence"/>
</dbReference>
<dbReference type="Proteomes" id="UP000557656">
    <property type="component" value="Unassembled WGS sequence"/>
</dbReference>
<dbReference type="NCBIfam" id="TIGR02532">
    <property type="entry name" value="IV_pilin_GFxxxE"/>
    <property type="match status" value="1"/>
</dbReference>
<evidence type="ECO:0000256" key="2">
    <source>
        <dbReference type="ARBA" id="ARBA00008358"/>
    </source>
</evidence>
<keyword evidence="7 9" id="KW-1133">Transmembrane helix</keyword>
<dbReference type="GO" id="GO:0005886">
    <property type="term" value="C:plasma membrane"/>
    <property type="evidence" value="ECO:0007669"/>
    <property type="project" value="UniProtKB-SubCell"/>
</dbReference>
<evidence type="ECO:0000313" key="13">
    <source>
        <dbReference type="EMBL" id="NVP30551.1"/>
    </source>
</evidence>
<dbReference type="EMBL" id="JABEOV010000027">
    <property type="protein sequence ID" value="NNG55097.1"/>
    <property type="molecule type" value="Genomic_DNA"/>
</dbReference>
<evidence type="ECO:0000256" key="3">
    <source>
        <dbReference type="ARBA" id="ARBA00022475"/>
    </source>
</evidence>
<evidence type="ECO:0000256" key="10">
    <source>
        <dbReference type="SAM" id="MobiDB-lite"/>
    </source>
</evidence>
<dbReference type="NCBIfam" id="TIGR01707">
    <property type="entry name" value="gspI"/>
    <property type="match status" value="1"/>
</dbReference>
<keyword evidence="8 9" id="KW-0472">Membrane</keyword>
<evidence type="ECO:0000313" key="12">
    <source>
        <dbReference type="EMBL" id="NNG55097.1"/>
    </source>
</evidence>
<proteinExistence type="inferred from homology"/>
<evidence type="ECO:0000313" key="14">
    <source>
        <dbReference type="Proteomes" id="UP000531581"/>
    </source>
</evidence>
<feature type="domain" description="Type II secretion system protein GspI C-terminal" evidence="11">
    <location>
        <begin position="89"/>
        <end position="154"/>
    </location>
</feature>
<dbReference type="SUPFAM" id="SSF54523">
    <property type="entry name" value="Pili subunits"/>
    <property type="match status" value="1"/>
</dbReference>
<dbReference type="InterPro" id="IPR010052">
    <property type="entry name" value="T2SS_protein-GspI"/>
</dbReference>
<dbReference type="InterPro" id="IPR045584">
    <property type="entry name" value="Pilin-like"/>
</dbReference>
<dbReference type="GO" id="GO:0015628">
    <property type="term" value="P:protein secretion by the type II secretion system"/>
    <property type="evidence" value="ECO:0007669"/>
    <property type="project" value="UniProtKB-UniRule"/>
</dbReference>
<feature type="transmembrane region" description="Helical" evidence="9">
    <location>
        <begin position="56"/>
        <end position="76"/>
    </location>
</feature>
<organism evidence="13 14">
    <name type="scientific">Sphingomonas sanguinis</name>
    <dbReference type="NCBI Taxonomy" id="33051"/>
    <lineage>
        <taxon>Bacteria</taxon>
        <taxon>Pseudomonadati</taxon>
        <taxon>Pseudomonadota</taxon>
        <taxon>Alphaproteobacteria</taxon>
        <taxon>Sphingomonadales</taxon>
        <taxon>Sphingomonadaceae</taxon>
        <taxon>Sphingomonas</taxon>
    </lineage>
</organism>
<keyword evidence="5 9" id="KW-0997">Cell inner membrane</keyword>
<reference evidence="14 15" key="1">
    <citation type="submission" date="2020-05" db="EMBL/GenBank/DDBJ databases">
        <title>Draft Genome Sequences of Sphingomonas sp. Isolated from the International Space Station.</title>
        <authorList>
            <person name="Bijlani S."/>
            <person name="Singh N.K."/>
            <person name="Mason C.E."/>
            <person name="Wang C.C."/>
            <person name="Venkateswaran K."/>
        </authorList>
    </citation>
    <scope>NUCLEOTIDE SEQUENCE [LARGE SCALE GENOMIC DNA]</scope>
    <source>
        <strain evidence="12 15">IIF7SW-B5</strain>
        <strain evidence="13">ISS-IIF7SWP</strain>
    </source>
</reference>
<dbReference type="EMBL" id="JABYQV010000003">
    <property type="protein sequence ID" value="NVP30551.1"/>
    <property type="molecule type" value="Genomic_DNA"/>
</dbReference>
<dbReference type="Gene3D" id="3.30.1300.30">
    <property type="entry name" value="GSPII I/J protein-like"/>
    <property type="match status" value="1"/>
</dbReference>
<name>A0A7Y7QTR5_9SPHN</name>
<comment type="caution">
    <text evidence="13">The sequence shown here is derived from an EMBL/GenBank/DDBJ whole genome shotgun (WGS) entry which is preliminary data.</text>
</comment>
<keyword evidence="15" id="KW-1185">Reference proteome</keyword>
<dbReference type="InterPro" id="IPR003413">
    <property type="entry name" value="T2SS_GspI_C"/>
</dbReference>
<feature type="region of interest" description="Disordered" evidence="10">
    <location>
        <begin position="1"/>
        <end position="48"/>
    </location>
</feature>
<keyword evidence="3" id="KW-1003">Cell membrane</keyword>
<evidence type="ECO:0000256" key="4">
    <source>
        <dbReference type="ARBA" id="ARBA00022481"/>
    </source>
</evidence>
<evidence type="ECO:0000256" key="8">
    <source>
        <dbReference type="ARBA" id="ARBA00023136"/>
    </source>
</evidence>
<accession>A0A7Y7QTR5</accession>
<evidence type="ECO:0000256" key="5">
    <source>
        <dbReference type="ARBA" id="ARBA00022519"/>
    </source>
</evidence>
<dbReference type="AlphaFoldDB" id="A0A7Y7QTR5"/>
<evidence type="ECO:0000256" key="6">
    <source>
        <dbReference type="ARBA" id="ARBA00022692"/>
    </source>
</evidence>
<dbReference type="InterPro" id="IPR012902">
    <property type="entry name" value="N_methyl_site"/>
</dbReference>
<evidence type="ECO:0000259" key="11">
    <source>
        <dbReference type="Pfam" id="PF02501"/>
    </source>
</evidence>